<evidence type="ECO:0000313" key="1">
    <source>
        <dbReference type="EMBL" id="KKM63493.1"/>
    </source>
</evidence>
<name>A0A0F9J1P2_9ZZZZ</name>
<comment type="caution">
    <text evidence="1">The sequence shown here is derived from an EMBL/GenBank/DDBJ whole genome shotgun (WGS) entry which is preliminary data.</text>
</comment>
<feature type="non-terminal residue" evidence="1">
    <location>
        <position position="1"/>
    </location>
</feature>
<proteinExistence type="predicted"/>
<sequence length="25" mass="3035">LQMFDSNHYRDEGKSLWAEIDETIH</sequence>
<dbReference type="EMBL" id="LAZR01011087">
    <property type="protein sequence ID" value="KKM63493.1"/>
    <property type="molecule type" value="Genomic_DNA"/>
</dbReference>
<dbReference type="AlphaFoldDB" id="A0A0F9J1P2"/>
<gene>
    <name evidence="1" type="ORF">LCGC14_1510790</name>
</gene>
<accession>A0A0F9J1P2</accession>
<organism evidence="1">
    <name type="scientific">marine sediment metagenome</name>
    <dbReference type="NCBI Taxonomy" id="412755"/>
    <lineage>
        <taxon>unclassified sequences</taxon>
        <taxon>metagenomes</taxon>
        <taxon>ecological metagenomes</taxon>
    </lineage>
</organism>
<protein>
    <submittedName>
        <fullName evidence="1">Uncharacterized protein</fullName>
    </submittedName>
</protein>
<reference evidence="1" key="1">
    <citation type="journal article" date="2015" name="Nature">
        <title>Complex archaea that bridge the gap between prokaryotes and eukaryotes.</title>
        <authorList>
            <person name="Spang A."/>
            <person name="Saw J.H."/>
            <person name="Jorgensen S.L."/>
            <person name="Zaremba-Niedzwiedzka K."/>
            <person name="Martijn J."/>
            <person name="Lind A.E."/>
            <person name="van Eijk R."/>
            <person name="Schleper C."/>
            <person name="Guy L."/>
            <person name="Ettema T.J."/>
        </authorList>
    </citation>
    <scope>NUCLEOTIDE SEQUENCE</scope>
</reference>